<dbReference type="Pfam" id="PF00756">
    <property type="entry name" value="Esterase"/>
    <property type="match status" value="1"/>
</dbReference>
<evidence type="ECO:0000256" key="2">
    <source>
        <dbReference type="ARBA" id="ARBA00012479"/>
    </source>
</evidence>
<protein>
    <recommendedName>
        <fullName evidence="3 7">S-formylglutathione hydrolase</fullName>
        <ecNumber evidence="2 7">3.1.2.12</ecNumber>
    </recommendedName>
</protein>
<dbReference type="GO" id="GO:0005829">
    <property type="term" value="C:cytosol"/>
    <property type="evidence" value="ECO:0007669"/>
    <property type="project" value="TreeGrafter"/>
</dbReference>
<dbReference type="EC" id="3.1.2.12" evidence="2 7"/>
<comment type="function">
    <text evidence="7">Serine hydrolase involved in the detoxification of formaldehyde.</text>
</comment>
<dbReference type="PANTHER" id="PTHR10061:SF0">
    <property type="entry name" value="S-FORMYLGLUTATHIONE HYDROLASE"/>
    <property type="match status" value="1"/>
</dbReference>
<sequence>MAASEQSANKQFGGWNRRYTHDSQVLGCSMTFTVYFPPAAEEGSVPVLYFLSGLTCDDQNFITKAGAQRKASELGIALVSPDTSPRADVPGENDKMEVGSAAGFYLNATEGKWKKNYQMYDYIVKELPSVLKGLKGLQIEKASIMGHSMGGHGALIIGLRNPDKYAAISAFAPISNPSTTPMGSTALAAYLGDDKSAWKQYDATEVAKSYHGPSKKILIDQGTSDNFWKENLKPENFKEAAPKELSVELRHQDGYNHSYFFISTFVEDHVAFHAAQLQ</sequence>
<feature type="active site" description="Charge relay system" evidence="6">
    <location>
        <position position="257"/>
    </location>
</feature>
<comment type="caution">
    <text evidence="8">The sequence shown here is derived from an EMBL/GenBank/DDBJ whole genome shotgun (WGS) entry which is preliminary data.</text>
</comment>
<evidence type="ECO:0000256" key="4">
    <source>
        <dbReference type="ARBA" id="ARBA00022487"/>
    </source>
</evidence>
<evidence type="ECO:0000256" key="3">
    <source>
        <dbReference type="ARBA" id="ARBA00016774"/>
    </source>
</evidence>
<dbReference type="InterPro" id="IPR014186">
    <property type="entry name" value="S-formylglutathione_hydrol"/>
</dbReference>
<dbReference type="GO" id="GO:0018738">
    <property type="term" value="F:S-formylglutathione hydrolase activity"/>
    <property type="evidence" value="ECO:0007669"/>
    <property type="project" value="UniProtKB-EC"/>
</dbReference>
<dbReference type="PANTHER" id="PTHR10061">
    <property type="entry name" value="S-FORMYLGLUTATHIONE HYDROLASE"/>
    <property type="match status" value="1"/>
</dbReference>
<keyword evidence="7" id="KW-0963">Cytoplasm</keyword>
<feature type="active site" description="Charge relay system" evidence="6">
    <location>
        <position position="225"/>
    </location>
</feature>
<dbReference type="InterPro" id="IPR029058">
    <property type="entry name" value="AB_hydrolase_fold"/>
</dbReference>
<gene>
    <name evidence="8" type="ORF">WJX84_008872</name>
</gene>
<comment type="similarity">
    <text evidence="1 7">Belongs to the esterase D family.</text>
</comment>
<proteinExistence type="inferred from homology"/>
<comment type="catalytic activity">
    <reaction evidence="7">
        <text>S-formylglutathione + H2O = formate + glutathione + H(+)</text>
        <dbReference type="Rhea" id="RHEA:14961"/>
        <dbReference type="ChEBI" id="CHEBI:15377"/>
        <dbReference type="ChEBI" id="CHEBI:15378"/>
        <dbReference type="ChEBI" id="CHEBI:15740"/>
        <dbReference type="ChEBI" id="CHEBI:57688"/>
        <dbReference type="ChEBI" id="CHEBI:57925"/>
        <dbReference type="EC" id="3.1.2.12"/>
    </reaction>
</comment>
<evidence type="ECO:0000313" key="8">
    <source>
        <dbReference type="EMBL" id="KAK9863729.1"/>
    </source>
</evidence>
<dbReference type="GO" id="GO:0052689">
    <property type="term" value="F:carboxylic ester hydrolase activity"/>
    <property type="evidence" value="ECO:0007669"/>
    <property type="project" value="UniProtKB-KW"/>
</dbReference>
<evidence type="ECO:0000313" key="9">
    <source>
        <dbReference type="Proteomes" id="UP001485043"/>
    </source>
</evidence>
<evidence type="ECO:0000256" key="6">
    <source>
        <dbReference type="PIRSR" id="PIRSR614186-1"/>
    </source>
</evidence>
<organism evidence="8 9">
    <name type="scientific">Apatococcus fuscideae</name>
    <dbReference type="NCBI Taxonomy" id="2026836"/>
    <lineage>
        <taxon>Eukaryota</taxon>
        <taxon>Viridiplantae</taxon>
        <taxon>Chlorophyta</taxon>
        <taxon>core chlorophytes</taxon>
        <taxon>Trebouxiophyceae</taxon>
        <taxon>Chlorellales</taxon>
        <taxon>Chlorellaceae</taxon>
        <taxon>Apatococcus</taxon>
    </lineage>
</organism>
<dbReference type="NCBIfam" id="TIGR02821">
    <property type="entry name" value="fghA_ester_D"/>
    <property type="match status" value="1"/>
</dbReference>
<evidence type="ECO:0000256" key="5">
    <source>
        <dbReference type="ARBA" id="ARBA00022801"/>
    </source>
</evidence>
<comment type="subcellular location">
    <subcellularLocation>
        <location evidence="7">Cytoplasm</location>
    </subcellularLocation>
</comment>
<dbReference type="Proteomes" id="UP001485043">
    <property type="component" value="Unassembled WGS sequence"/>
</dbReference>
<dbReference type="GO" id="GO:0046294">
    <property type="term" value="P:formaldehyde catabolic process"/>
    <property type="evidence" value="ECO:0007669"/>
    <property type="project" value="InterPro"/>
</dbReference>
<dbReference type="AlphaFoldDB" id="A0AAW1T5A6"/>
<evidence type="ECO:0000256" key="1">
    <source>
        <dbReference type="ARBA" id="ARBA00005622"/>
    </source>
</evidence>
<keyword evidence="4 7" id="KW-0719">Serine esterase</keyword>
<dbReference type="EMBL" id="JALJOV010000436">
    <property type="protein sequence ID" value="KAK9863729.1"/>
    <property type="molecule type" value="Genomic_DNA"/>
</dbReference>
<feature type="active site" description="Charge relay system" evidence="6">
    <location>
        <position position="148"/>
    </location>
</feature>
<evidence type="ECO:0000256" key="7">
    <source>
        <dbReference type="RuleBase" id="RU363068"/>
    </source>
</evidence>
<dbReference type="Gene3D" id="3.40.50.1820">
    <property type="entry name" value="alpha/beta hydrolase"/>
    <property type="match status" value="1"/>
</dbReference>
<dbReference type="InterPro" id="IPR000801">
    <property type="entry name" value="Esterase-like"/>
</dbReference>
<reference evidence="8 9" key="1">
    <citation type="journal article" date="2024" name="Nat. Commun.">
        <title>Phylogenomics reveals the evolutionary origins of lichenization in chlorophyte algae.</title>
        <authorList>
            <person name="Puginier C."/>
            <person name="Libourel C."/>
            <person name="Otte J."/>
            <person name="Skaloud P."/>
            <person name="Haon M."/>
            <person name="Grisel S."/>
            <person name="Petersen M."/>
            <person name="Berrin J.G."/>
            <person name="Delaux P.M."/>
            <person name="Dal Grande F."/>
            <person name="Keller J."/>
        </authorList>
    </citation>
    <scope>NUCLEOTIDE SEQUENCE [LARGE SCALE GENOMIC DNA]</scope>
    <source>
        <strain evidence="8 9">SAG 2523</strain>
    </source>
</reference>
<dbReference type="SUPFAM" id="SSF53474">
    <property type="entry name" value="alpha/beta-Hydrolases"/>
    <property type="match status" value="1"/>
</dbReference>
<accession>A0AAW1T5A6</accession>
<dbReference type="FunFam" id="3.40.50.1820:FF:000002">
    <property type="entry name" value="S-formylglutathione hydrolase"/>
    <property type="match status" value="1"/>
</dbReference>
<keyword evidence="5 7" id="KW-0378">Hydrolase</keyword>
<name>A0AAW1T5A6_9CHLO</name>
<keyword evidence="9" id="KW-1185">Reference proteome</keyword>